<evidence type="ECO:0000259" key="11">
    <source>
        <dbReference type="PROSITE" id="PS51144"/>
    </source>
</evidence>
<dbReference type="Proteomes" id="UP000224740">
    <property type="component" value="Unassembled WGS sequence"/>
</dbReference>
<protein>
    <recommendedName>
        <fullName evidence="5 10">Carbonic anhydrase</fullName>
        <ecNumber evidence="4 10">4.2.1.1</ecNumber>
    </recommendedName>
</protein>
<dbReference type="KEGG" id="amar:AMRN_1063"/>
<keyword evidence="6 10" id="KW-0479">Metal-binding</keyword>
<dbReference type="GO" id="GO:0004089">
    <property type="term" value="F:carbonate dehydratase activity"/>
    <property type="evidence" value="ECO:0007669"/>
    <property type="project" value="UniProtKB-UniRule"/>
</dbReference>
<dbReference type="InterPro" id="IPR041891">
    <property type="entry name" value="Alpha_CA_prokaryot-like"/>
</dbReference>
<dbReference type="InterPro" id="IPR036398">
    <property type="entry name" value="CA_dom_sf"/>
</dbReference>
<evidence type="ECO:0000313" key="12">
    <source>
        <dbReference type="EMBL" id="AXX86814.1"/>
    </source>
</evidence>
<dbReference type="Proteomes" id="UP000264693">
    <property type="component" value="Chromosome"/>
</dbReference>
<dbReference type="GO" id="GO:0008270">
    <property type="term" value="F:zinc ion binding"/>
    <property type="evidence" value="ECO:0007669"/>
    <property type="project" value="UniProtKB-UniRule"/>
</dbReference>
<reference evidence="13" key="2">
    <citation type="submission" date="2017-09" db="EMBL/GenBank/DDBJ databases">
        <authorList>
            <person name="Perez-Cataluna A."/>
            <person name="Figueras M.J."/>
            <person name="Salas-Masso N."/>
        </authorList>
    </citation>
    <scope>NUCLEOTIDE SEQUENCE</scope>
    <source>
        <strain evidence="13">CECT 7727</strain>
    </source>
</reference>
<evidence type="ECO:0000256" key="4">
    <source>
        <dbReference type="ARBA" id="ARBA00012925"/>
    </source>
</evidence>
<dbReference type="AlphaFoldDB" id="A0A347TJN6"/>
<dbReference type="SUPFAM" id="SSF51069">
    <property type="entry name" value="Carbonic anhydrase"/>
    <property type="match status" value="1"/>
</dbReference>
<dbReference type="EMBL" id="NXAO01000047">
    <property type="protein sequence ID" value="PHO14790.1"/>
    <property type="molecule type" value="Genomic_DNA"/>
</dbReference>
<organism evidence="12 15">
    <name type="scientific">Malaciobacter marinus</name>
    <dbReference type="NCBI Taxonomy" id="505249"/>
    <lineage>
        <taxon>Bacteria</taxon>
        <taxon>Pseudomonadati</taxon>
        <taxon>Campylobacterota</taxon>
        <taxon>Epsilonproteobacteria</taxon>
        <taxon>Campylobacterales</taxon>
        <taxon>Arcobacteraceae</taxon>
        <taxon>Malaciobacter</taxon>
    </lineage>
</organism>
<gene>
    <name evidence="12" type="primary">cah</name>
    <name evidence="12" type="ORF">AMRN_1063</name>
    <name evidence="13" type="ORF">CPH92_10190</name>
</gene>
<reference evidence="12 15" key="3">
    <citation type="submission" date="2018-08" db="EMBL/GenBank/DDBJ databases">
        <title>Complete genome of the Arcobacter marinus type strain JCM 15502.</title>
        <authorList>
            <person name="Miller W.G."/>
            <person name="Yee E."/>
            <person name="Huynh S."/>
            <person name="Parker C.T."/>
        </authorList>
    </citation>
    <scope>NUCLEOTIDE SEQUENCE [LARGE SCALE GENOMIC DNA]</scope>
    <source>
        <strain evidence="12 15">JCM 15502</strain>
    </source>
</reference>
<dbReference type="Pfam" id="PF00194">
    <property type="entry name" value="Carb_anhydrase"/>
    <property type="match status" value="1"/>
</dbReference>
<dbReference type="EMBL" id="CP032101">
    <property type="protein sequence ID" value="AXX86814.1"/>
    <property type="molecule type" value="Genomic_DNA"/>
</dbReference>
<dbReference type="PROSITE" id="PS00162">
    <property type="entry name" value="ALPHA_CA_1"/>
    <property type="match status" value="1"/>
</dbReference>
<evidence type="ECO:0000256" key="3">
    <source>
        <dbReference type="ARBA" id="ARBA00010718"/>
    </source>
</evidence>
<keyword evidence="7 10" id="KW-0862">Zinc</keyword>
<sequence length="250" mass="28597">MKNTMIYILIVAAIALMLSESETKKQNAVWGYEGDLAPQNWASLDKEYEMCESGKHQSPLDIRGKVLDAQLDEITFYDDARATTFSNNGHTIKVDFARGNLIDFQSKDYSLMQMHFHTPSENRIDGISYPMEAHLVHQDKNNNLVVIALMFEESEDTNIVLNKLLRNVPEQKNQSNSIRADVYGYDILPENKEYYTFDGSLTTPPCTEGVKWIVLKTPVKASKNQLEDIKAIMGKNNRPLQDRNTRFILE</sequence>
<dbReference type="CDD" id="cd03124">
    <property type="entry name" value="alpha_CA_prokaryotic_like"/>
    <property type="match status" value="1"/>
</dbReference>
<keyword evidence="14" id="KW-1185">Reference proteome</keyword>
<dbReference type="RefSeq" id="WP_099311610.1">
    <property type="nucleotide sequence ID" value="NZ_CP032101.1"/>
</dbReference>
<keyword evidence="8 10" id="KW-0456">Lyase</keyword>
<accession>A0A347TJN6</accession>
<dbReference type="InterPro" id="IPR018338">
    <property type="entry name" value="Carbonic_anhydrase_a-class_CS"/>
</dbReference>
<evidence type="ECO:0000256" key="8">
    <source>
        <dbReference type="ARBA" id="ARBA00023239"/>
    </source>
</evidence>
<dbReference type="PANTHER" id="PTHR18952:SF265">
    <property type="entry name" value="CARBONIC ANHYDRASE"/>
    <property type="match status" value="1"/>
</dbReference>
<evidence type="ECO:0000256" key="9">
    <source>
        <dbReference type="ARBA" id="ARBA00048348"/>
    </source>
</evidence>
<evidence type="ECO:0000256" key="10">
    <source>
        <dbReference type="RuleBase" id="RU367011"/>
    </source>
</evidence>
<name>A0A347TJN6_9BACT</name>
<evidence type="ECO:0000256" key="5">
    <source>
        <dbReference type="ARBA" id="ARBA00014628"/>
    </source>
</evidence>
<feature type="domain" description="Alpha-carbonic anhydrase" evidence="11">
    <location>
        <begin position="28"/>
        <end position="250"/>
    </location>
</feature>
<evidence type="ECO:0000313" key="13">
    <source>
        <dbReference type="EMBL" id="PHO14790.1"/>
    </source>
</evidence>
<evidence type="ECO:0000313" key="14">
    <source>
        <dbReference type="Proteomes" id="UP000224740"/>
    </source>
</evidence>
<dbReference type="InterPro" id="IPR001148">
    <property type="entry name" value="CA_dom"/>
</dbReference>
<comment type="similarity">
    <text evidence="3 10">Belongs to the alpha-carbonic anhydrase family.</text>
</comment>
<evidence type="ECO:0000256" key="1">
    <source>
        <dbReference type="ARBA" id="ARBA00001947"/>
    </source>
</evidence>
<dbReference type="PROSITE" id="PS51144">
    <property type="entry name" value="ALPHA_CA_2"/>
    <property type="match status" value="1"/>
</dbReference>
<dbReference type="PANTHER" id="PTHR18952">
    <property type="entry name" value="CARBONIC ANHYDRASE"/>
    <property type="match status" value="1"/>
</dbReference>
<evidence type="ECO:0000313" key="15">
    <source>
        <dbReference type="Proteomes" id="UP000264693"/>
    </source>
</evidence>
<evidence type="ECO:0000256" key="6">
    <source>
        <dbReference type="ARBA" id="ARBA00022723"/>
    </source>
</evidence>
<comment type="catalytic activity">
    <reaction evidence="9 10">
        <text>hydrogencarbonate + H(+) = CO2 + H2O</text>
        <dbReference type="Rhea" id="RHEA:10748"/>
        <dbReference type="ChEBI" id="CHEBI:15377"/>
        <dbReference type="ChEBI" id="CHEBI:15378"/>
        <dbReference type="ChEBI" id="CHEBI:16526"/>
        <dbReference type="ChEBI" id="CHEBI:17544"/>
        <dbReference type="EC" id="4.2.1.1"/>
    </reaction>
</comment>
<dbReference type="SMART" id="SM01057">
    <property type="entry name" value="Carb_anhydrase"/>
    <property type="match status" value="1"/>
</dbReference>
<proteinExistence type="inferred from homology"/>
<dbReference type="Gene3D" id="3.10.200.10">
    <property type="entry name" value="Alpha carbonic anhydrase"/>
    <property type="match status" value="1"/>
</dbReference>
<reference evidence="14" key="1">
    <citation type="submission" date="2017-09" db="EMBL/GenBank/DDBJ databases">
        <title>Arcobacter canalis sp. nov., a new species isolated from a water canal contaminated with urban sewage.</title>
        <authorList>
            <person name="Perez-Cataluna A."/>
            <person name="Salas-Masso N."/>
            <person name="Figueras M.J."/>
        </authorList>
    </citation>
    <scope>NUCLEOTIDE SEQUENCE [LARGE SCALE GENOMIC DNA]</scope>
    <source>
        <strain evidence="14">CECT 7727</strain>
    </source>
</reference>
<comment type="function">
    <text evidence="2 10">Reversible hydration of carbon dioxide.</text>
</comment>
<evidence type="ECO:0000256" key="2">
    <source>
        <dbReference type="ARBA" id="ARBA00002904"/>
    </source>
</evidence>
<dbReference type="InterPro" id="IPR023561">
    <property type="entry name" value="Carbonic_anhydrase_a-class"/>
</dbReference>
<dbReference type="EC" id="4.2.1.1" evidence="4 10"/>
<comment type="cofactor">
    <cofactor evidence="1 10">
        <name>Zn(2+)</name>
        <dbReference type="ChEBI" id="CHEBI:29105"/>
    </cofactor>
</comment>
<evidence type="ECO:0000256" key="7">
    <source>
        <dbReference type="ARBA" id="ARBA00022833"/>
    </source>
</evidence>